<reference evidence="1 2" key="1">
    <citation type="journal article" date="2019" name="Commun. Biol.">
        <title>The bagworm genome reveals a unique fibroin gene that provides high tensile strength.</title>
        <authorList>
            <person name="Kono N."/>
            <person name="Nakamura H."/>
            <person name="Ohtoshi R."/>
            <person name="Tomita M."/>
            <person name="Numata K."/>
            <person name="Arakawa K."/>
        </authorList>
    </citation>
    <scope>NUCLEOTIDE SEQUENCE [LARGE SCALE GENOMIC DNA]</scope>
</reference>
<proteinExistence type="predicted"/>
<keyword evidence="2" id="KW-1185">Reference proteome</keyword>
<evidence type="ECO:0000313" key="1">
    <source>
        <dbReference type="EMBL" id="GBP21181.1"/>
    </source>
</evidence>
<accession>A0A4C1U4E6</accession>
<gene>
    <name evidence="1" type="ORF">EVAR_11212_1</name>
</gene>
<dbReference type="OrthoDB" id="6160250at2759"/>
<organism evidence="1 2">
    <name type="scientific">Eumeta variegata</name>
    <name type="common">Bagworm moth</name>
    <name type="synonym">Eumeta japonica</name>
    <dbReference type="NCBI Taxonomy" id="151549"/>
    <lineage>
        <taxon>Eukaryota</taxon>
        <taxon>Metazoa</taxon>
        <taxon>Ecdysozoa</taxon>
        <taxon>Arthropoda</taxon>
        <taxon>Hexapoda</taxon>
        <taxon>Insecta</taxon>
        <taxon>Pterygota</taxon>
        <taxon>Neoptera</taxon>
        <taxon>Endopterygota</taxon>
        <taxon>Lepidoptera</taxon>
        <taxon>Glossata</taxon>
        <taxon>Ditrysia</taxon>
        <taxon>Tineoidea</taxon>
        <taxon>Psychidae</taxon>
        <taxon>Oiketicinae</taxon>
        <taxon>Eumeta</taxon>
    </lineage>
</organism>
<dbReference type="Proteomes" id="UP000299102">
    <property type="component" value="Unassembled WGS sequence"/>
</dbReference>
<comment type="caution">
    <text evidence="1">The sequence shown here is derived from an EMBL/GenBank/DDBJ whole genome shotgun (WGS) entry which is preliminary data.</text>
</comment>
<dbReference type="AlphaFoldDB" id="A0A4C1U4E6"/>
<sequence length="157" mass="17676">MSTTISYVPETTSEAAPKCPPKVRERCPSCAGAVARAMYDPERIARDAFACEQANNATTPPDGNRSSFPLPRTPLAEFELIFNSRCRRRDVIIDIIGSTHKNVNNPLLTYRGAKRFLEGMTSEIAERPPRAPRPADGLSELSYWRPLLFRFHILKKE</sequence>
<dbReference type="EMBL" id="BGZK01000125">
    <property type="protein sequence ID" value="GBP21181.1"/>
    <property type="molecule type" value="Genomic_DNA"/>
</dbReference>
<protein>
    <submittedName>
        <fullName evidence="1">Uncharacterized protein</fullName>
    </submittedName>
</protein>
<name>A0A4C1U4E6_EUMVA</name>
<evidence type="ECO:0000313" key="2">
    <source>
        <dbReference type="Proteomes" id="UP000299102"/>
    </source>
</evidence>